<proteinExistence type="predicted"/>
<sequence>MLSHRLGRAEARVVGDLVHGEVGGLQEVTGTFDALPGEPLAGADAGLLAEAAGEGAHRHGLLLGHVAELDRFVQAAQRPGARGGGGRCLRLGKGTLDVLGLAPVTVRRYDRAPGHVVGDRRAVVAPYEMQAQVDPGRHAGGGQDVPVVDEEDVRVDLDLGEEALEVLGVVPVRGRRAAVQIAGGGQEVAAGADGDEAGAGADVGEGGGQFRGEDPLLVHGSQLVRGRDDDRVGGGEGLRAVRDEDREVGVRLHRARRPDRAGDDVVQRLSPRVPGLAEDALRDAQLEGEQAVEGEDDDAVAGGGGGLPGRGIRGQGPILAKAVFSATRASVVMA</sequence>
<gene>
    <name evidence="1" type="ORF">SGFS_054480</name>
</gene>
<organism evidence="1 2">
    <name type="scientific">Streptomyces graminofaciens</name>
    <dbReference type="NCBI Taxonomy" id="68212"/>
    <lineage>
        <taxon>Bacteria</taxon>
        <taxon>Bacillati</taxon>
        <taxon>Actinomycetota</taxon>
        <taxon>Actinomycetes</taxon>
        <taxon>Kitasatosporales</taxon>
        <taxon>Streptomycetaceae</taxon>
        <taxon>Streptomyces</taxon>
    </lineage>
</organism>
<reference evidence="1 2" key="2">
    <citation type="journal article" date="2023" name="ChemBioChem">
        <title>Acyltransferase Domain Exchange between Two Independent Type I Polyketide Synthases in the Same Producer Strain of Macrolide Antibiotics.</title>
        <authorList>
            <person name="Kudo F."/>
            <person name="Kishikawa K."/>
            <person name="Tsuboi K."/>
            <person name="Kido T."/>
            <person name="Usui T."/>
            <person name="Hashimoto J."/>
            <person name="Shin-Ya K."/>
            <person name="Miyanaga A."/>
            <person name="Eguchi T."/>
        </authorList>
    </citation>
    <scope>NUCLEOTIDE SEQUENCE [LARGE SCALE GENOMIC DNA]</scope>
    <source>
        <strain evidence="1 2">A-8890</strain>
    </source>
</reference>
<dbReference type="EMBL" id="AP018448">
    <property type="protein sequence ID" value="BBC34154.1"/>
    <property type="molecule type" value="Genomic_DNA"/>
</dbReference>
<keyword evidence="2" id="KW-1185">Reference proteome</keyword>
<protein>
    <submittedName>
        <fullName evidence="1">Uncharacterized protein</fullName>
    </submittedName>
</protein>
<name>A0ABN5VLG1_9ACTN</name>
<evidence type="ECO:0000313" key="2">
    <source>
        <dbReference type="Proteomes" id="UP001321542"/>
    </source>
</evidence>
<evidence type="ECO:0000313" key="1">
    <source>
        <dbReference type="EMBL" id="BBC34154.1"/>
    </source>
</evidence>
<dbReference type="Proteomes" id="UP001321542">
    <property type="component" value="Chromosome"/>
</dbReference>
<reference evidence="1 2" key="1">
    <citation type="journal article" date="2010" name="ChemBioChem">
        <title>Cloning and characterization of the biosynthetic gene cluster of 16-membered macrolide antibiotic FD-891: involvement of a dual functional cytochrome P450 monooxygenase catalyzing epoxidation and hydroxylation.</title>
        <authorList>
            <person name="Kudo F."/>
            <person name="Motegi A."/>
            <person name="Mizoue K."/>
            <person name="Eguchi T."/>
        </authorList>
    </citation>
    <scope>NUCLEOTIDE SEQUENCE [LARGE SCALE GENOMIC DNA]</scope>
    <source>
        <strain evidence="1 2">A-8890</strain>
    </source>
</reference>
<accession>A0ABN5VLG1</accession>